<dbReference type="Proteomes" id="UP000092952">
    <property type="component" value="Chromosome"/>
</dbReference>
<name>A0A1B1YU64_9GAMM</name>
<evidence type="ECO:0000313" key="3">
    <source>
        <dbReference type="Proteomes" id="UP000092952"/>
    </source>
</evidence>
<dbReference type="Pfam" id="PF02667">
    <property type="entry name" value="SCFA_trans"/>
    <property type="match status" value="1"/>
</dbReference>
<feature type="transmembrane region" description="Helical" evidence="1">
    <location>
        <begin position="104"/>
        <end position="133"/>
    </location>
</feature>
<dbReference type="AlphaFoldDB" id="A0A1B1YU64"/>
<dbReference type="InParanoid" id="A0A1B1YU64"/>
<feature type="transmembrane region" description="Helical" evidence="1">
    <location>
        <begin position="145"/>
        <end position="170"/>
    </location>
</feature>
<feature type="transmembrane region" description="Helical" evidence="1">
    <location>
        <begin position="197"/>
        <end position="220"/>
    </location>
</feature>
<feature type="transmembrane region" description="Helical" evidence="1">
    <location>
        <begin position="322"/>
        <end position="340"/>
    </location>
</feature>
<dbReference type="RefSeq" id="WP_068804399.1">
    <property type="nucleotide sequence ID" value="NZ_CP014671.1"/>
</dbReference>
<evidence type="ECO:0008006" key="4">
    <source>
        <dbReference type="Google" id="ProtNLM"/>
    </source>
</evidence>
<keyword evidence="1" id="KW-0812">Transmembrane</keyword>
<feature type="transmembrane region" description="Helical" evidence="1">
    <location>
        <begin position="360"/>
        <end position="376"/>
    </location>
</feature>
<organism evidence="2 3">
    <name type="scientific">Immundisolibacter cernigliae</name>
    <dbReference type="NCBI Taxonomy" id="1810504"/>
    <lineage>
        <taxon>Bacteria</taxon>
        <taxon>Pseudomonadati</taxon>
        <taxon>Pseudomonadota</taxon>
        <taxon>Gammaproteobacteria</taxon>
        <taxon>Immundisolibacterales</taxon>
        <taxon>Immundisolibacteraceae</taxon>
        <taxon>Immundisolibacter</taxon>
    </lineage>
</organism>
<proteinExistence type="predicted"/>
<dbReference type="OrthoDB" id="9342495at2"/>
<dbReference type="KEGG" id="gbi:PG2T_09100"/>
<sequence>MALLEAFSRAGNAASGVAERYIPDAWVVCMVLTAIALFLGVFGAGVEPLHAVTAWGNGMWGLLQITMQFSISVFAAYACVMSRPGFWMFDRLARIPNPDKPVQAVLLLAVTTTLTGLLNWALCFVVSALLIPFVARRNPKTDIRVLCAAAFMGVGTVTNAALSGSAALIMATPDNPMIKPAAGNPIVDRLYPVTETVFAHFNLMLLALLSVISIAAICALHPRGRTPVVTLDQERLDAMLPQPPSIEPERATPASWLENRRVWCYLAGGMVLFTLGYNMQTQGFARAWNINAYNAVFLGLALLLHGNPLSFVQAVRRGLDSAYGVVLQFPFYGGIFGLMTGTELGHWLSGLFVRFSSQEMFPLVIYVYSGIMDFFVPSAGSKWIIEAPYVIPAARELGVSVTTTLIAYMHGGSLTNLIHPYMAIPIVAITGIRFGRFAGYSFMVGVPIGIMMMIAMLFIPPNL</sequence>
<dbReference type="STRING" id="1810504.PG2T_09100"/>
<dbReference type="EMBL" id="CP014671">
    <property type="protein sequence ID" value="ANX04315.1"/>
    <property type="molecule type" value="Genomic_DNA"/>
</dbReference>
<evidence type="ECO:0000256" key="1">
    <source>
        <dbReference type="SAM" id="Phobius"/>
    </source>
</evidence>
<keyword evidence="1" id="KW-0472">Membrane</keyword>
<dbReference type="GO" id="GO:0005886">
    <property type="term" value="C:plasma membrane"/>
    <property type="evidence" value="ECO:0007669"/>
    <property type="project" value="TreeGrafter"/>
</dbReference>
<dbReference type="InterPro" id="IPR006160">
    <property type="entry name" value="SCFA_transpt_AtoE"/>
</dbReference>
<feature type="transmembrane region" description="Helical" evidence="1">
    <location>
        <begin position="25"/>
        <end position="46"/>
    </location>
</feature>
<feature type="transmembrane region" description="Helical" evidence="1">
    <location>
        <begin position="58"/>
        <end position="84"/>
    </location>
</feature>
<keyword evidence="1" id="KW-1133">Transmembrane helix</keyword>
<dbReference type="PANTHER" id="PTHR41983">
    <property type="entry name" value="SHORT-CHAIN FATTY ACID TRANSPORTER-RELATED"/>
    <property type="match status" value="1"/>
</dbReference>
<protein>
    <recommendedName>
        <fullName evidence="4">Short-chain fatty acid transporter</fullName>
    </recommendedName>
</protein>
<dbReference type="PANTHER" id="PTHR41983:SF2">
    <property type="entry name" value="SHORT-CHAIN FATTY ACID TRANSPORTER-RELATED"/>
    <property type="match status" value="1"/>
</dbReference>
<evidence type="ECO:0000313" key="2">
    <source>
        <dbReference type="EMBL" id="ANX04315.1"/>
    </source>
</evidence>
<feature type="transmembrane region" description="Helical" evidence="1">
    <location>
        <begin position="292"/>
        <end position="310"/>
    </location>
</feature>
<keyword evidence="3" id="KW-1185">Reference proteome</keyword>
<accession>A0A1B1YU64</accession>
<dbReference type="FunCoup" id="A0A1B1YU64">
    <property type="interactions" value="55"/>
</dbReference>
<reference evidence="3" key="1">
    <citation type="submission" date="2016-03" db="EMBL/GenBank/DDBJ databases">
        <title>Complete genome sequence of Solimmundus cernigliae, representing a novel lineage of polycyclic aromatic hydrocarbon degraders within the Gammaproteobacteria.</title>
        <authorList>
            <person name="Singleton D.R."/>
            <person name="Dickey A.N."/>
            <person name="Scholl E.H."/>
            <person name="Wright F.A."/>
            <person name="Aitken M.D."/>
        </authorList>
    </citation>
    <scope>NUCLEOTIDE SEQUENCE [LARGE SCALE GENOMIC DNA]</scope>
    <source>
        <strain evidence="3">TR3.2</strain>
    </source>
</reference>
<feature type="transmembrane region" description="Helical" evidence="1">
    <location>
        <begin position="437"/>
        <end position="459"/>
    </location>
</feature>
<gene>
    <name evidence="2" type="ORF">PG2T_09100</name>
</gene>